<dbReference type="SUPFAM" id="SSF53474">
    <property type="entry name" value="alpha/beta-Hydrolases"/>
    <property type="match status" value="1"/>
</dbReference>
<protein>
    <submittedName>
        <fullName evidence="2">Alpha/beta hydrolase</fullName>
    </submittedName>
</protein>
<keyword evidence="3" id="KW-1185">Reference proteome</keyword>
<evidence type="ECO:0000259" key="1">
    <source>
        <dbReference type="Pfam" id="PF00561"/>
    </source>
</evidence>
<dbReference type="GO" id="GO:0016787">
    <property type="term" value="F:hydrolase activity"/>
    <property type="evidence" value="ECO:0007669"/>
    <property type="project" value="UniProtKB-KW"/>
</dbReference>
<evidence type="ECO:0000313" key="3">
    <source>
        <dbReference type="Proteomes" id="UP000466848"/>
    </source>
</evidence>
<name>A0A858BSH2_9FIRM</name>
<feature type="domain" description="AB hydrolase-1" evidence="1">
    <location>
        <begin position="23"/>
        <end position="131"/>
    </location>
</feature>
<accession>A0A858BSH2</accession>
<organism evidence="2 3">
    <name type="scientific">Aminipila butyrica</name>
    <dbReference type="NCBI Taxonomy" id="433296"/>
    <lineage>
        <taxon>Bacteria</taxon>
        <taxon>Bacillati</taxon>
        <taxon>Bacillota</taxon>
        <taxon>Clostridia</taxon>
        <taxon>Peptostreptococcales</taxon>
        <taxon>Anaerovoracaceae</taxon>
        <taxon>Aminipila</taxon>
    </lineage>
</organism>
<dbReference type="PANTHER" id="PTHR43798:SF6">
    <property type="entry name" value="HYDROLASE, PUTATIVE (AFU_ORTHOLOGUE AFUA_4G13070)-RELATED"/>
    <property type="match status" value="1"/>
</dbReference>
<keyword evidence="2" id="KW-0378">Hydrolase</keyword>
<dbReference type="InterPro" id="IPR050266">
    <property type="entry name" value="AB_hydrolase_sf"/>
</dbReference>
<dbReference type="AlphaFoldDB" id="A0A858BSH2"/>
<dbReference type="Pfam" id="PF00561">
    <property type="entry name" value="Abhydrolase_1"/>
    <property type="match status" value="1"/>
</dbReference>
<gene>
    <name evidence="2" type="ORF">Ami103574_05750</name>
</gene>
<proteinExistence type="predicted"/>
<dbReference type="EMBL" id="CP048649">
    <property type="protein sequence ID" value="QIB68853.1"/>
    <property type="molecule type" value="Genomic_DNA"/>
</dbReference>
<dbReference type="RefSeq" id="WP_163065716.1">
    <property type="nucleotide sequence ID" value="NZ_CP048649.1"/>
</dbReference>
<evidence type="ECO:0000313" key="2">
    <source>
        <dbReference type="EMBL" id="QIB68853.1"/>
    </source>
</evidence>
<dbReference type="PANTHER" id="PTHR43798">
    <property type="entry name" value="MONOACYLGLYCEROL LIPASE"/>
    <property type="match status" value="1"/>
</dbReference>
<sequence length="233" mass="27146">MQQELFEIDGIPAALWGPPQDKVMIAVHGNMSNKTDIPIEILAKKAVPKGYQVLSFDLPQHGDRASENPPCKVEPYIKDLNKIMTHAKGRWPHLYLFANSMGAYFSLLAYQQENIEKVWFLSPLVDMGRMIENIMKWFNITEEQLEAEQTIATPIGQTLYWDYYCYVKAHPITDWNIPTLILYGSEDEVCEKDRILQFKEQFSCELKLVEDAKHYFHTPEQLEALNLWLYETL</sequence>
<dbReference type="Gene3D" id="3.40.50.1820">
    <property type="entry name" value="alpha/beta hydrolase"/>
    <property type="match status" value="1"/>
</dbReference>
<dbReference type="Proteomes" id="UP000466848">
    <property type="component" value="Chromosome"/>
</dbReference>
<dbReference type="InterPro" id="IPR029058">
    <property type="entry name" value="AB_hydrolase_fold"/>
</dbReference>
<reference evidence="2 3" key="1">
    <citation type="submission" date="2020-02" db="EMBL/GenBank/DDBJ databases">
        <authorList>
            <person name="Kim Y.B."/>
            <person name="Roh S.W."/>
        </authorList>
    </citation>
    <scope>NUCLEOTIDE SEQUENCE [LARGE SCALE GENOMIC DNA]</scope>
    <source>
        <strain evidence="2 3">DSM 103574</strain>
    </source>
</reference>
<dbReference type="KEGG" id="abut:Ami103574_05750"/>
<dbReference type="InterPro" id="IPR000073">
    <property type="entry name" value="AB_hydrolase_1"/>
</dbReference>